<dbReference type="GO" id="GO:0005975">
    <property type="term" value="P:carbohydrate metabolic process"/>
    <property type="evidence" value="ECO:0007669"/>
    <property type="project" value="InterPro"/>
</dbReference>
<keyword evidence="3" id="KW-0328">Glycosyltransferase</keyword>
<evidence type="ECO:0000259" key="2">
    <source>
        <dbReference type="SMART" id="SM00642"/>
    </source>
</evidence>
<dbReference type="Pfam" id="PF00128">
    <property type="entry name" value="Alpha-amylase"/>
    <property type="match status" value="1"/>
</dbReference>
<name>A0A2S9YN42_9BACT</name>
<reference evidence="3 4" key="1">
    <citation type="submission" date="2018-03" db="EMBL/GenBank/DDBJ databases">
        <title>Draft Genome Sequences of the Obligatory Marine Myxobacteria Enhygromyxa salina SWB007.</title>
        <authorList>
            <person name="Poehlein A."/>
            <person name="Moghaddam J.A."/>
            <person name="Harms H."/>
            <person name="Alanjari M."/>
            <person name="Koenig G.M."/>
            <person name="Daniel R."/>
            <person name="Schaeberle T.F."/>
        </authorList>
    </citation>
    <scope>NUCLEOTIDE SEQUENCE [LARGE SCALE GENOMIC DNA]</scope>
    <source>
        <strain evidence="3 4">SWB007</strain>
    </source>
</reference>
<feature type="domain" description="Glycosyl hydrolase family 13 catalytic" evidence="2">
    <location>
        <begin position="228"/>
        <end position="626"/>
    </location>
</feature>
<feature type="signal peptide" evidence="1">
    <location>
        <begin position="1"/>
        <end position="29"/>
    </location>
</feature>
<dbReference type="PROSITE" id="PS51257">
    <property type="entry name" value="PROKAR_LIPOPROTEIN"/>
    <property type="match status" value="1"/>
</dbReference>
<dbReference type="SUPFAM" id="SSF51011">
    <property type="entry name" value="Glycosyl hydrolase domain"/>
    <property type="match status" value="1"/>
</dbReference>
<dbReference type="InterPro" id="IPR017853">
    <property type="entry name" value="GH"/>
</dbReference>
<evidence type="ECO:0000313" key="4">
    <source>
        <dbReference type="Proteomes" id="UP000238823"/>
    </source>
</evidence>
<sequence>MAKPRERVRRGLRAIVWAVLITSCTHGEAADGPPVRDCTAVIWAWPGHPSASVEIVGSWDGWASPGTSMLRRDDGWRVLGLDLPAGEYGYLVVDGGSARLDPHNPLTSFRLDDGREVSRLEIEDCTVPTLRVQPEDVEVDAGQLAISASFLAVNADARLDPARVEAALTVDAATPADGTIELSSPPLARGRHSFELRAHDLAGRAARARVSVFVDPIAPSWADAVIYQVVTDRLFADDGLALAAPPTPGSRAGGTLGGVQAALESGYFEALGVSALWLSPVYANPVEPRLGTDGRLYEGYHGYWVTDSRAVEPRIGGEQALRSLIDSAHARGVAVILDVVPNHVYETHEIVGDPGTLGWFNEHPSECVCGTASCPWATNMQDCWFAPYLPDLRLENGDAMNFAVGELLWWLDNFEVDGLRVDAVPMMPRAASRRIVHAVHQHTAPGVDRLVLGEVFTGSGTPGVAGLRRYLGPGGLDSVFDFPLMWALRDVLATDSAGFTSLDALLDHIDAQLGGSGAVLARMLGNHDVERFVSTVVGDGSGDPWDQPASQPEGVNELELAALDRVSLALTLQLTLPGMPVLYYGDELGLAGGDDPDNRRVMPSLESLSPARLALLDRARTLGQLRRCAPALRSELRQTLHVSDDTYAYARSAGDGGVAVVLISRADAPRVIPIPGTSTISGTFVDALGGGAVELGAGAEVELGPRAAMVLLAADDPCLR</sequence>
<protein>
    <submittedName>
        <fullName evidence="3">Cyclomaltodextrin glucanotransferase</fullName>
        <ecNumber evidence="3">2.4.1.19</ecNumber>
    </submittedName>
</protein>
<dbReference type="InterPro" id="IPR014756">
    <property type="entry name" value="Ig_E-set"/>
</dbReference>
<dbReference type="AlphaFoldDB" id="A0A2S9YN42"/>
<feature type="chain" id="PRO_5015752486" evidence="1">
    <location>
        <begin position="30"/>
        <end position="720"/>
    </location>
</feature>
<dbReference type="GO" id="GO:0043895">
    <property type="term" value="F:cyclomaltodextrin glucanotransferase activity"/>
    <property type="evidence" value="ECO:0007669"/>
    <property type="project" value="UniProtKB-EC"/>
</dbReference>
<keyword evidence="1" id="KW-0732">Signal</keyword>
<dbReference type="Gene3D" id="3.20.20.80">
    <property type="entry name" value="Glycosidases"/>
    <property type="match status" value="1"/>
</dbReference>
<keyword evidence="3" id="KW-0808">Transferase</keyword>
<dbReference type="SMART" id="SM00642">
    <property type="entry name" value="Aamy"/>
    <property type="match status" value="1"/>
</dbReference>
<dbReference type="Gene3D" id="2.60.40.1180">
    <property type="entry name" value="Golgi alpha-mannosidase II"/>
    <property type="match status" value="1"/>
</dbReference>
<organism evidence="3 4">
    <name type="scientific">Enhygromyxa salina</name>
    <dbReference type="NCBI Taxonomy" id="215803"/>
    <lineage>
        <taxon>Bacteria</taxon>
        <taxon>Pseudomonadati</taxon>
        <taxon>Myxococcota</taxon>
        <taxon>Polyangia</taxon>
        <taxon>Nannocystales</taxon>
        <taxon>Nannocystaceae</taxon>
        <taxon>Enhygromyxa</taxon>
    </lineage>
</organism>
<dbReference type="OrthoDB" id="9760647at2"/>
<dbReference type="InterPro" id="IPR006047">
    <property type="entry name" value="GH13_cat_dom"/>
</dbReference>
<accession>A0A2S9YN42</accession>
<dbReference type="Gene3D" id="2.60.40.10">
    <property type="entry name" value="Immunoglobulins"/>
    <property type="match status" value="1"/>
</dbReference>
<evidence type="ECO:0000313" key="3">
    <source>
        <dbReference type="EMBL" id="PRQ06505.1"/>
    </source>
</evidence>
<dbReference type="InterPro" id="IPR013780">
    <property type="entry name" value="Glyco_hydro_b"/>
</dbReference>
<dbReference type="SUPFAM" id="SSF81296">
    <property type="entry name" value="E set domains"/>
    <property type="match status" value="1"/>
</dbReference>
<dbReference type="EC" id="2.4.1.19" evidence="3"/>
<dbReference type="RefSeq" id="WP_106090792.1">
    <property type="nucleotide sequence ID" value="NZ_PVNL01000074.1"/>
</dbReference>
<dbReference type="SUPFAM" id="SSF51445">
    <property type="entry name" value="(Trans)glycosidases"/>
    <property type="match status" value="1"/>
</dbReference>
<dbReference type="Proteomes" id="UP000238823">
    <property type="component" value="Unassembled WGS sequence"/>
</dbReference>
<proteinExistence type="predicted"/>
<dbReference type="InterPro" id="IPR013783">
    <property type="entry name" value="Ig-like_fold"/>
</dbReference>
<dbReference type="CDD" id="cd02859">
    <property type="entry name" value="E_set_AMPKbeta_like_N"/>
    <property type="match status" value="1"/>
</dbReference>
<dbReference type="EMBL" id="PVNL01000074">
    <property type="protein sequence ID" value="PRQ06505.1"/>
    <property type="molecule type" value="Genomic_DNA"/>
</dbReference>
<gene>
    <name evidence="3" type="ORF">ENSA7_38240</name>
</gene>
<comment type="caution">
    <text evidence="3">The sequence shown here is derived from an EMBL/GenBank/DDBJ whole genome shotgun (WGS) entry which is preliminary data.</text>
</comment>
<dbReference type="PANTHER" id="PTHR10357">
    <property type="entry name" value="ALPHA-AMYLASE FAMILY MEMBER"/>
    <property type="match status" value="1"/>
</dbReference>
<evidence type="ECO:0000256" key="1">
    <source>
        <dbReference type="SAM" id="SignalP"/>
    </source>
</evidence>